<keyword evidence="3" id="KW-0732">Signal</keyword>
<dbReference type="PANTHER" id="PTHR10655:SF17">
    <property type="entry name" value="LYSOPHOSPHOLIPASE-LIKE PROTEIN 1"/>
    <property type="match status" value="1"/>
</dbReference>
<proteinExistence type="inferred from homology"/>
<dbReference type="Proteomes" id="UP000746535">
    <property type="component" value="Unassembled WGS sequence"/>
</dbReference>
<accession>A0ABX0YJ75</accession>
<sequence length="245" mass="26290">MKRLAVLLFPFIAATAQAQPVLEQDLPLGYLAQPGTNPPAQPLIILLHGSGSNEEDLFSLCDELVPDATCLSLRAPLKVGDTRYQWFSKTPSDGPYEGVEEDVKRSLADLRAFIARAQAKYGVRPARTYLVGFSQGAMMSYEVALRDPQAVGGIVALSGKLNADLRQDLAKATTRSPVPVFIGHGTADSVLPYGDATQANEQLIKAGIHPSFHAYPGMGHGVSDTEVGDVRTWLMQVMEKGAAAQ</sequence>
<organism evidence="5 6">
    <name type="scientific">Pseudomonas quercus</name>
    <dbReference type="NCBI Taxonomy" id="2722792"/>
    <lineage>
        <taxon>Bacteria</taxon>
        <taxon>Pseudomonadati</taxon>
        <taxon>Pseudomonadota</taxon>
        <taxon>Gammaproteobacteria</taxon>
        <taxon>Pseudomonadales</taxon>
        <taxon>Pseudomonadaceae</taxon>
        <taxon>Pseudomonas</taxon>
    </lineage>
</organism>
<dbReference type="InterPro" id="IPR029058">
    <property type="entry name" value="AB_hydrolase_fold"/>
</dbReference>
<name>A0ABX0YJ75_9PSED</name>
<evidence type="ECO:0000259" key="4">
    <source>
        <dbReference type="Pfam" id="PF02230"/>
    </source>
</evidence>
<dbReference type="GO" id="GO:0016787">
    <property type="term" value="F:hydrolase activity"/>
    <property type="evidence" value="ECO:0007669"/>
    <property type="project" value="UniProtKB-KW"/>
</dbReference>
<dbReference type="InterPro" id="IPR050565">
    <property type="entry name" value="LYPA1-2/EST-like"/>
</dbReference>
<dbReference type="Pfam" id="PF02230">
    <property type="entry name" value="Abhydrolase_2"/>
    <property type="match status" value="1"/>
</dbReference>
<dbReference type="InterPro" id="IPR003140">
    <property type="entry name" value="PLipase/COase/thioEstase"/>
</dbReference>
<dbReference type="SUPFAM" id="SSF53474">
    <property type="entry name" value="alpha/beta-Hydrolases"/>
    <property type="match status" value="1"/>
</dbReference>
<keyword evidence="6" id="KW-1185">Reference proteome</keyword>
<evidence type="ECO:0000256" key="2">
    <source>
        <dbReference type="ARBA" id="ARBA00022801"/>
    </source>
</evidence>
<comment type="caution">
    <text evidence="5">The sequence shown here is derived from an EMBL/GenBank/DDBJ whole genome shotgun (WGS) entry which is preliminary data.</text>
</comment>
<evidence type="ECO:0000313" key="5">
    <source>
        <dbReference type="EMBL" id="NJP02003.1"/>
    </source>
</evidence>
<feature type="domain" description="Phospholipase/carboxylesterase/thioesterase" evidence="4">
    <location>
        <begin position="39"/>
        <end position="235"/>
    </location>
</feature>
<dbReference type="EMBL" id="JAAVJI010000008">
    <property type="protein sequence ID" value="NJP02003.1"/>
    <property type="molecule type" value="Genomic_DNA"/>
</dbReference>
<evidence type="ECO:0000313" key="6">
    <source>
        <dbReference type="Proteomes" id="UP000746535"/>
    </source>
</evidence>
<dbReference type="PANTHER" id="PTHR10655">
    <property type="entry name" value="LYSOPHOSPHOLIPASE-RELATED"/>
    <property type="match status" value="1"/>
</dbReference>
<protein>
    <submittedName>
        <fullName evidence="5">Alpha/beta fold hydrolase</fullName>
    </submittedName>
</protein>
<dbReference type="Gene3D" id="3.40.50.1820">
    <property type="entry name" value="alpha/beta hydrolase"/>
    <property type="match status" value="1"/>
</dbReference>
<keyword evidence="2 5" id="KW-0378">Hydrolase</keyword>
<reference evidence="5 6" key="1">
    <citation type="submission" date="2020-03" db="EMBL/GenBank/DDBJ databases">
        <authorList>
            <person name="Wang L."/>
            <person name="He N."/>
            <person name="Li Y."/>
            <person name="Fang Y."/>
            <person name="Zhang F."/>
        </authorList>
    </citation>
    <scope>NUCLEOTIDE SEQUENCE [LARGE SCALE GENOMIC DNA]</scope>
    <source>
        <strain evidence="6">hsmgli-8</strain>
    </source>
</reference>
<feature type="chain" id="PRO_5046010834" evidence="3">
    <location>
        <begin position="19"/>
        <end position="245"/>
    </location>
</feature>
<dbReference type="RefSeq" id="WP_168084577.1">
    <property type="nucleotide sequence ID" value="NZ_JAAVJI010000008.1"/>
</dbReference>
<gene>
    <name evidence="5" type="ORF">HBH25_14230</name>
</gene>
<feature type="signal peptide" evidence="3">
    <location>
        <begin position="1"/>
        <end position="18"/>
    </location>
</feature>
<evidence type="ECO:0000256" key="3">
    <source>
        <dbReference type="SAM" id="SignalP"/>
    </source>
</evidence>
<comment type="similarity">
    <text evidence="1">Belongs to the AB hydrolase superfamily. AB hydrolase 2 family.</text>
</comment>
<evidence type="ECO:0000256" key="1">
    <source>
        <dbReference type="ARBA" id="ARBA00006499"/>
    </source>
</evidence>